<feature type="signal peptide" evidence="2">
    <location>
        <begin position="1"/>
        <end position="30"/>
    </location>
</feature>
<feature type="compositionally biased region" description="Basic and acidic residues" evidence="1">
    <location>
        <begin position="154"/>
        <end position="163"/>
    </location>
</feature>
<reference evidence="3 4" key="1">
    <citation type="journal article" date="2019" name="Nat. Med.">
        <title>A library of human gut bacterial isolates paired with longitudinal multiomics data enables mechanistic microbiome research.</title>
        <authorList>
            <person name="Poyet M."/>
            <person name="Groussin M."/>
            <person name="Gibbons S.M."/>
            <person name="Avila-Pacheco J."/>
            <person name="Jiang X."/>
            <person name="Kearney S.M."/>
            <person name="Perrotta A.R."/>
            <person name="Berdy B."/>
            <person name="Zhao S."/>
            <person name="Lieberman T.D."/>
            <person name="Swanson P.K."/>
            <person name="Smith M."/>
            <person name="Roesemann S."/>
            <person name="Alexander J.E."/>
            <person name="Rich S.A."/>
            <person name="Livny J."/>
            <person name="Vlamakis H."/>
            <person name="Clish C."/>
            <person name="Bullock K."/>
            <person name="Deik A."/>
            <person name="Scott J."/>
            <person name="Pierce K.A."/>
            <person name="Xavier R.J."/>
            <person name="Alm E.J."/>
        </authorList>
    </citation>
    <scope>NUCLEOTIDE SEQUENCE [LARGE SCALE GENOMIC DNA]</scope>
    <source>
        <strain evidence="3 4">BIOML-A58</strain>
    </source>
</reference>
<evidence type="ECO:0000256" key="2">
    <source>
        <dbReference type="SAM" id="SignalP"/>
    </source>
</evidence>
<dbReference type="SUPFAM" id="SSF103088">
    <property type="entry name" value="OmpA-like"/>
    <property type="match status" value="1"/>
</dbReference>
<comment type="caution">
    <text evidence="3">The sequence shown here is derived from an EMBL/GenBank/DDBJ whole genome shotgun (WGS) entry which is preliminary data.</text>
</comment>
<gene>
    <name evidence="3" type="ORF">GA398_25070</name>
</gene>
<feature type="region of interest" description="Disordered" evidence="1">
    <location>
        <begin position="153"/>
        <end position="189"/>
    </location>
</feature>
<dbReference type="Proteomes" id="UP000434604">
    <property type="component" value="Unassembled WGS sequence"/>
</dbReference>
<name>A0A7J5PIS0_9BACE</name>
<feature type="chain" id="PRO_5029614379" evidence="2">
    <location>
        <begin position="31"/>
        <end position="374"/>
    </location>
</feature>
<accession>A0A7J5PIS0</accession>
<dbReference type="InterPro" id="IPR021958">
    <property type="entry name" value="DUF3575"/>
</dbReference>
<dbReference type="Pfam" id="PF12099">
    <property type="entry name" value="DUF3575"/>
    <property type="match status" value="1"/>
</dbReference>
<evidence type="ECO:0000256" key="1">
    <source>
        <dbReference type="SAM" id="MobiDB-lite"/>
    </source>
</evidence>
<keyword evidence="2" id="KW-0732">Signal</keyword>
<evidence type="ECO:0000313" key="4">
    <source>
        <dbReference type="Proteomes" id="UP000434604"/>
    </source>
</evidence>
<feature type="compositionally biased region" description="Basic and acidic residues" evidence="1">
    <location>
        <begin position="170"/>
        <end position="187"/>
    </location>
</feature>
<protein>
    <submittedName>
        <fullName evidence="3">DUF3575 domain-containing protein</fullName>
    </submittedName>
</protein>
<dbReference type="InterPro" id="IPR036737">
    <property type="entry name" value="OmpA-like_sf"/>
</dbReference>
<dbReference type="EMBL" id="WDED01000070">
    <property type="protein sequence ID" value="KAB6138928.1"/>
    <property type="molecule type" value="Genomic_DNA"/>
</dbReference>
<organism evidence="3 4">
    <name type="scientific">Bacteroides xylanisolvens</name>
    <dbReference type="NCBI Taxonomy" id="371601"/>
    <lineage>
        <taxon>Bacteria</taxon>
        <taxon>Pseudomonadati</taxon>
        <taxon>Bacteroidota</taxon>
        <taxon>Bacteroidia</taxon>
        <taxon>Bacteroidales</taxon>
        <taxon>Bacteroidaceae</taxon>
        <taxon>Bacteroides</taxon>
    </lineage>
</organism>
<dbReference type="AlphaFoldDB" id="A0A7J5PIS0"/>
<evidence type="ECO:0000313" key="3">
    <source>
        <dbReference type="EMBL" id="KAB6138928.1"/>
    </source>
</evidence>
<proteinExistence type="predicted"/>
<sequence length="374" mass="42343">MYILMKHLHKILSVLLLWGVSLTGISPARASETTAADTVVTFRFLPGENMFTRAGNEAELERLYGLIDCHKAEIAEGKIPVQVDGYCASLPTAKENLHMAFIRANRVKSELITRKGLKETDFVTANYARAYHNNKDIVVVTLRIPAKTVVEPQPAKEEVKREAPAPQEVTVKKKEEPVSEKQPEANVERQPVPVAERLSSEPEQLYRFAVRTNVLYDAFLLPTLGVEWRVNRDLGVKLDGSLSWWGGEHGKVQKMWMLSPEVRWYLLRDKRFYAGVSGNYGEYNVYKYMLGGVLSKDTGYQGKCWNVGLTLGYQLYLSRTFSVDFNLGLGYTRSEYDSYGVTDGVRVYKERNNSKHFWGPTQAGISLVWTIGSK</sequence>